<evidence type="ECO:0000256" key="3">
    <source>
        <dbReference type="PROSITE-ProRule" id="PRU00708"/>
    </source>
</evidence>
<dbReference type="Gene3D" id="1.25.40.10">
    <property type="entry name" value="Tetratricopeptide repeat domain"/>
    <property type="match status" value="4"/>
</dbReference>
<dbReference type="NCBIfam" id="TIGR00756">
    <property type="entry name" value="PPR"/>
    <property type="match status" value="5"/>
</dbReference>
<evidence type="ECO:0000256" key="4">
    <source>
        <dbReference type="SAM" id="MobiDB-lite"/>
    </source>
</evidence>
<dbReference type="PANTHER" id="PTHR47939:SF13">
    <property type="entry name" value="OS03G0201400 PROTEIN"/>
    <property type="match status" value="1"/>
</dbReference>
<comment type="similarity">
    <text evidence="1">Belongs to the PPR family. P subfamily.</text>
</comment>
<gene>
    <name evidence="5" type="ORF">DH2020_046613</name>
</gene>
<feature type="region of interest" description="Disordered" evidence="4">
    <location>
        <begin position="506"/>
        <end position="527"/>
    </location>
</feature>
<accession>A0ABR0UAS6</accession>
<evidence type="ECO:0008006" key="7">
    <source>
        <dbReference type="Google" id="ProtNLM"/>
    </source>
</evidence>
<dbReference type="InterPro" id="IPR011990">
    <property type="entry name" value="TPR-like_helical_dom_sf"/>
</dbReference>
<feature type="repeat" description="PPR" evidence="3">
    <location>
        <begin position="249"/>
        <end position="283"/>
    </location>
</feature>
<dbReference type="InterPro" id="IPR050667">
    <property type="entry name" value="PPR-containing_protein"/>
</dbReference>
<sequence>MTSLATSSRHLHQPLSHLLSESHRVIPIITSLLQSLNPQNPKTHQNPDPSVLSQFSPYLTPNLVIQIVKNQTNPYHSLFFFTWASSPSANPNHYRHSHFCYIAITDKLLSHKLFSLAADLLKTHKKFSDFMVGKFIKAHGDLGHLKWAVKLFNQLKRKELDGCLFSFNALLGVLVKAKRVSHAWGTLGRLLLKQFGSAMRCFEEMATKGNCEPNVLTYNVLINGLCLNGDVDEARKMMSRMRLGGLRDNIATHTSLLKGYCIAGRSEEAIKHFKEMVNLGMSLDGKSYAVIVNEYCKLGRPDEAVVILREMRERGINPSLASFNAVLRSFIKLQEFDKAYHILKQMPKWGCYPNFISYSNVIIGLVGSEGRMKDVDVLVNDMILEGHGLDTTLYSSLIQAYCINGNVRKAVCLFKEMISESLMIRKDCFAILVKELHLRGLVHEVENLLDEMRNSCPAFDVETYQSVLNECLCANNGWKLLMGQMLFKASPFLSMQSHIMPSVRHREHRQDSRLLEQGPNQESHSHAIAPDDGLMLYLAEINNST</sequence>
<dbReference type="SUPFAM" id="SSF81901">
    <property type="entry name" value="HCP-like"/>
    <property type="match status" value="1"/>
</dbReference>
<feature type="repeat" description="PPR" evidence="3">
    <location>
        <begin position="390"/>
        <end position="424"/>
    </location>
</feature>
<dbReference type="Pfam" id="PF01535">
    <property type="entry name" value="PPR"/>
    <property type="match status" value="1"/>
</dbReference>
<proteinExistence type="inferred from homology"/>
<dbReference type="EMBL" id="JABTTQ020003153">
    <property type="protein sequence ID" value="KAK6119647.1"/>
    <property type="molecule type" value="Genomic_DNA"/>
</dbReference>
<dbReference type="Pfam" id="PF13041">
    <property type="entry name" value="PPR_2"/>
    <property type="match status" value="1"/>
</dbReference>
<dbReference type="PANTHER" id="PTHR47939">
    <property type="entry name" value="MEMBRANE-ASSOCIATED SALT-INDUCIBLE PROTEIN-LIKE"/>
    <property type="match status" value="1"/>
</dbReference>
<dbReference type="InterPro" id="IPR002885">
    <property type="entry name" value="PPR_rpt"/>
</dbReference>
<dbReference type="Pfam" id="PF13812">
    <property type="entry name" value="PPR_3"/>
    <property type="match status" value="1"/>
</dbReference>
<evidence type="ECO:0000256" key="1">
    <source>
        <dbReference type="ARBA" id="ARBA00007626"/>
    </source>
</evidence>
<dbReference type="Pfam" id="PF12854">
    <property type="entry name" value="PPR_1"/>
    <property type="match status" value="1"/>
</dbReference>
<reference evidence="5 6" key="1">
    <citation type="journal article" date="2021" name="Comput. Struct. Biotechnol. J.">
        <title>De novo genome assembly of the potent medicinal plant Rehmannia glutinosa using nanopore technology.</title>
        <authorList>
            <person name="Ma L."/>
            <person name="Dong C."/>
            <person name="Song C."/>
            <person name="Wang X."/>
            <person name="Zheng X."/>
            <person name="Niu Y."/>
            <person name="Chen S."/>
            <person name="Feng W."/>
        </authorList>
    </citation>
    <scope>NUCLEOTIDE SEQUENCE [LARGE SCALE GENOMIC DNA]</scope>
    <source>
        <strain evidence="5">DH-2019</strain>
    </source>
</reference>
<evidence type="ECO:0000256" key="2">
    <source>
        <dbReference type="ARBA" id="ARBA00022737"/>
    </source>
</evidence>
<comment type="caution">
    <text evidence="5">The sequence shown here is derived from an EMBL/GenBank/DDBJ whole genome shotgun (WGS) entry which is preliminary data.</text>
</comment>
<keyword evidence="6" id="KW-1185">Reference proteome</keyword>
<organism evidence="5 6">
    <name type="scientific">Rehmannia glutinosa</name>
    <name type="common">Chinese foxglove</name>
    <dbReference type="NCBI Taxonomy" id="99300"/>
    <lineage>
        <taxon>Eukaryota</taxon>
        <taxon>Viridiplantae</taxon>
        <taxon>Streptophyta</taxon>
        <taxon>Embryophyta</taxon>
        <taxon>Tracheophyta</taxon>
        <taxon>Spermatophyta</taxon>
        <taxon>Magnoliopsida</taxon>
        <taxon>eudicotyledons</taxon>
        <taxon>Gunneridae</taxon>
        <taxon>Pentapetalae</taxon>
        <taxon>asterids</taxon>
        <taxon>lamiids</taxon>
        <taxon>Lamiales</taxon>
        <taxon>Orobanchaceae</taxon>
        <taxon>Rehmannieae</taxon>
        <taxon>Rehmannia</taxon>
    </lineage>
</organism>
<feature type="repeat" description="PPR" evidence="3">
    <location>
        <begin position="319"/>
        <end position="353"/>
    </location>
</feature>
<feature type="repeat" description="PPR" evidence="3">
    <location>
        <begin position="284"/>
        <end position="318"/>
    </location>
</feature>
<feature type="repeat" description="PPR" evidence="3">
    <location>
        <begin position="214"/>
        <end position="248"/>
    </location>
</feature>
<evidence type="ECO:0000313" key="6">
    <source>
        <dbReference type="Proteomes" id="UP001318860"/>
    </source>
</evidence>
<keyword evidence="2" id="KW-0677">Repeat</keyword>
<dbReference type="PROSITE" id="PS51375">
    <property type="entry name" value="PPR"/>
    <property type="match status" value="5"/>
</dbReference>
<dbReference type="Proteomes" id="UP001318860">
    <property type="component" value="Unassembled WGS sequence"/>
</dbReference>
<protein>
    <recommendedName>
        <fullName evidence="7">Pentatricopeptide repeat-containing protein</fullName>
    </recommendedName>
</protein>
<name>A0ABR0UAS6_REHGL</name>
<evidence type="ECO:0000313" key="5">
    <source>
        <dbReference type="EMBL" id="KAK6119647.1"/>
    </source>
</evidence>